<proteinExistence type="predicted"/>
<evidence type="ECO:0000313" key="3">
    <source>
        <dbReference type="Proteomes" id="UP001142325"/>
    </source>
</evidence>
<gene>
    <name evidence="2" type="ORF">GCM10017596_10760</name>
</gene>
<dbReference type="AlphaFoldDB" id="A0A9W6HR41"/>
<dbReference type="RefSeq" id="WP_204939010.1">
    <property type="nucleotide sequence ID" value="NZ_BAAAUM010000001.1"/>
</dbReference>
<comment type="caution">
    <text evidence="2">The sequence shown here is derived from an EMBL/GenBank/DDBJ whole genome shotgun (WGS) entry which is preliminary data.</text>
</comment>
<dbReference type="Proteomes" id="UP001142325">
    <property type="component" value="Unassembled WGS sequence"/>
</dbReference>
<keyword evidence="1" id="KW-1133">Transmembrane helix</keyword>
<evidence type="ECO:0000256" key="1">
    <source>
        <dbReference type="SAM" id="Phobius"/>
    </source>
</evidence>
<feature type="transmembrane region" description="Helical" evidence="1">
    <location>
        <begin position="90"/>
        <end position="115"/>
    </location>
</feature>
<feature type="transmembrane region" description="Helical" evidence="1">
    <location>
        <begin position="165"/>
        <end position="189"/>
    </location>
</feature>
<keyword evidence="3" id="KW-1185">Reference proteome</keyword>
<keyword evidence="1" id="KW-0472">Membrane</keyword>
<accession>A0A9W6HR41</accession>
<evidence type="ECO:0008006" key="4">
    <source>
        <dbReference type="Google" id="ProtNLM"/>
    </source>
</evidence>
<feature type="transmembrane region" description="Helical" evidence="1">
    <location>
        <begin position="14"/>
        <end position="39"/>
    </location>
</feature>
<keyword evidence="1" id="KW-0812">Transmembrane</keyword>
<reference evidence="2" key="2">
    <citation type="submission" date="2023-01" db="EMBL/GenBank/DDBJ databases">
        <authorList>
            <person name="Sun Q."/>
            <person name="Evtushenko L."/>
        </authorList>
    </citation>
    <scope>NUCLEOTIDE SEQUENCE</scope>
    <source>
        <strain evidence="2">VKM Ac-1958</strain>
    </source>
</reference>
<name>A0A9W6HR41_9MICO</name>
<reference evidence="2" key="1">
    <citation type="journal article" date="2014" name="Int. J. Syst. Evol. Microbiol.">
        <title>Complete genome sequence of Corynebacterium casei LMG S-19264T (=DSM 44701T), isolated from a smear-ripened cheese.</title>
        <authorList>
            <consortium name="US DOE Joint Genome Institute (JGI-PGF)"/>
            <person name="Walter F."/>
            <person name="Albersmeier A."/>
            <person name="Kalinowski J."/>
            <person name="Ruckert C."/>
        </authorList>
    </citation>
    <scope>NUCLEOTIDE SEQUENCE</scope>
    <source>
        <strain evidence="2">VKM Ac-1958</strain>
    </source>
</reference>
<evidence type="ECO:0000313" key="2">
    <source>
        <dbReference type="EMBL" id="GLK01361.1"/>
    </source>
</evidence>
<dbReference type="EMBL" id="BSET01000001">
    <property type="protein sequence ID" value="GLK01361.1"/>
    <property type="molecule type" value="Genomic_DNA"/>
</dbReference>
<organism evidence="2 3">
    <name type="scientific">Microbacterium keratanolyticum</name>
    <dbReference type="NCBI Taxonomy" id="67574"/>
    <lineage>
        <taxon>Bacteria</taxon>
        <taxon>Bacillati</taxon>
        <taxon>Actinomycetota</taxon>
        <taxon>Actinomycetes</taxon>
        <taxon>Micrococcales</taxon>
        <taxon>Microbacteriaceae</taxon>
        <taxon>Microbacterium</taxon>
    </lineage>
</organism>
<feature type="transmembrane region" description="Helical" evidence="1">
    <location>
        <begin position="127"/>
        <end position="145"/>
    </location>
</feature>
<sequence>MTSQQTALTRGDRIALFAFVAAGAAIAAGSAITAIARIIEIARGTDVPVLVEFTGQNATIAHSGGNLDLAIEQGVVLADSLDPIAIVPGILGQLTFLLTILTIVATLVLLSRNILRGRVFSRGNTRLVMIAGVGGLAGFSLAKFFDTMLANAAIAEAAPGLDNLVMTIAPFTLILGAFAIAAVGTAFTVGDRLQRDTEGLV</sequence>
<protein>
    <recommendedName>
        <fullName evidence="4">DUF2975 domain-containing protein</fullName>
    </recommendedName>
</protein>